<comment type="caution">
    <text evidence="2">The sequence shown here is derived from an EMBL/GenBank/DDBJ whole genome shotgun (WGS) entry which is preliminary data.</text>
</comment>
<dbReference type="AlphaFoldDB" id="A0A8J3WGQ7"/>
<protein>
    <submittedName>
        <fullName evidence="2">Uncharacterized protein</fullName>
    </submittedName>
</protein>
<organism evidence="2 3">
    <name type="scientific">Planobispora rosea</name>
    <dbReference type="NCBI Taxonomy" id="35762"/>
    <lineage>
        <taxon>Bacteria</taxon>
        <taxon>Bacillati</taxon>
        <taxon>Actinomycetota</taxon>
        <taxon>Actinomycetes</taxon>
        <taxon>Streptosporangiales</taxon>
        <taxon>Streptosporangiaceae</taxon>
        <taxon>Planobispora</taxon>
    </lineage>
</organism>
<evidence type="ECO:0000313" key="3">
    <source>
        <dbReference type="Proteomes" id="UP000655044"/>
    </source>
</evidence>
<accession>A0A8J3WGQ7</accession>
<dbReference type="EMBL" id="BOOI01000070">
    <property type="protein sequence ID" value="GIH87977.1"/>
    <property type="molecule type" value="Genomic_DNA"/>
</dbReference>
<feature type="region of interest" description="Disordered" evidence="1">
    <location>
        <begin position="1"/>
        <end position="26"/>
    </location>
</feature>
<evidence type="ECO:0000256" key="1">
    <source>
        <dbReference type="SAM" id="MobiDB-lite"/>
    </source>
</evidence>
<proteinExistence type="predicted"/>
<gene>
    <name evidence="2" type="ORF">Pro02_63850</name>
</gene>
<name>A0A8J3WGQ7_PLARO</name>
<dbReference type="Proteomes" id="UP000655044">
    <property type="component" value="Unassembled WGS sequence"/>
</dbReference>
<dbReference type="RefSeq" id="WP_189243673.1">
    <property type="nucleotide sequence ID" value="NZ_BMQP01000047.1"/>
</dbReference>
<evidence type="ECO:0000313" key="2">
    <source>
        <dbReference type="EMBL" id="GIH87977.1"/>
    </source>
</evidence>
<reference evidence="2" key="1">
    <citation type="submission" date="2021-01" db="EMBL/GenBank/DDBJ databases">
        <title>Whole genome shotgun sequence of Planobispora rosea NBRC 15558.</title>
        <authorList>
            <person name="Komaki H."/>
            <person name="Tamura T."/>
        </authorList>
    </citation>
    <scope>NUCLEOTIDE SEQUENCE</scope>
    <source>
        <strain evidence="2">NBRC 15558</strain>
    </source>
</reference>
<feature type="compositionally biased region" description="Basic and acidic residues" evidence="1">
    <location>
        <begin position="1"/>
        <end position="13"/>
    </location>
</feature>
<keyword evidence="3" id="KW-1185">Reference proteome</keyword>
<sequence>MDARHTSPADEQRMSPTDTSPAKLSWDMRDWTDDDVVVDAVVMALKGCGDDETPVVLRTETGQKLTLVGIDAGADGRVHLIVGPAATVASQPGQVEGSGR</sequence>